<gene>
    <name evidence="7" type="ORF">SBF1_620007</name>
</gene>
<dbReference type="PANTHER" id="PTHR31241">
    <property type="entry name" value="DEHYDRATION-RESPONSIVE ELEMENT-BINDING PROTEIN 2C"/>
    <property type="match status" value="1"/>
</dbReference>
<dbReference type="EMBL" id="OMOF01000579">
    <property type="protein sequence ID" value="SPF52884.1"/>
    <property type="molecule type" value="Genomic_DNA"/>
</dbReference>
<dbReference type="AlphaFoldDB" id="A0A2U3LM11"/>
<dbReference type="InterPro" id="IPR036955">
    <property type="entry name" value="AP2/ERF_dom_sf"/>
</dbReference>
<accession>A0A2U3LM11</accession>
<proteinExistence type="predicted"/>
<evidence type="ECO:0000256" key="2">
    <source>
        <dbReference type="ARBA" id="ARBA00023016"/>
    </source>
</evidence>
<dbReference type="OrthoDB" id="552713at2"/>
<keyword evidence="1" id="KW-0805">Transcription regulation</keyword>
<feature type="domain" description="AP2/ERF" evidence="6">
    <location>
        <begin position="127"/>
        <end position="183"/>
    </location>
</feature>
<dbReference type="GO" id="GO:0000976">
    <property type="term" value="F:transcription cis-regulatory region binding"/>
    <property type="evidence" value="ECO:0007669"/>
    <property type="project" value="TreeGrafter"/>
</dbReference>
<dbReference type="SUPFAM" id="SSF54171">
    <property type="entry name" value="DNA-binding domain"/>
    <property type="match status" value="1"/>
</dbReference>
<keyword evidence="2" id="KW-0346">Stress response</keyword>
<dbReference type="PROSITE" id="PS51032">
    <property type="entry name" value="AP2_ERF"/>
    <property type="match status" value="1"/>
</dbReference>
<organism evidence="7 8">
    <name type="scientific">Candidatus Desulfosporosinus infrequens</name>
    <dbReference type="NCBI Taxonomy" id="2043169"/>
    <lineage>
        <taxon>Bacteria</taxon>
        <taxon>Bacillati</taxon>
        <taxon>Bacillota</taxon>
        <taxon>Clostridia</taxon>
        <taxon>Eubacteriales</taxon>
        <taxon>Desulfitobacteriaceae</taxon>
        <taxon>Desulfosporosinus</taxon>
    </lineage>
</organism>
<evidence type="ECO:0000256" key="3">
    <source>
        <dbReference type="ARBA" id="ARBA00023125"/>
    </source>
</evidence>
<dbReference type="GO" id="GO:0003700">
    <property type="term" value="F:DNA-binding transcription factor activity"/>
    <property type="evidence" value="ECO:0007669"/>
    <property type="project" value="InterPro"/>
</dbReference>
<dbReference type="Gene3D" id="3.30.730.10">
    <property type="entry name" value="AP2/ERF domain"/>
    <property type="match status" value="1"/>
</dbReference>
<dbReference type="InterPro" id="IPR044925">
    <property type="entry name" value="His-Me_finger_sf"/>
</dbReference>
<dbReference type="SUPFAM" id="SSF54060">
    <property type="entry name" value="His-Me finger endonucleases"/>
    <property type="match status" value="1"/>
</dbReference>
<sequence>MVITFSIARTNPQGVIFVLNNYMQPFVIDDLCYIPMDGGIAICDAEDYEIVKDVDGDWYLVNGYPRVNKRGIKKYNCLFLHQLLNPGWSRTDHISGDTLDNCRSNLRECTHQQNMHNRKKNENTRSRYKGVWWEKDSQKWRAAIKMNNKRYHIGNYYHEREAALAYDKKARELFGEFARLNFPKR</sequence>
<dbReference type="PANTHER" id="PTHR31241:SF62">
    <property type="entry name" value="DEHYDRATION-RESPONSIVE ELEMENT-BINDING PROTEIN 2D"/>
    <property type="match status" value="1"/>
</dbReference>
<dbReference type="GO" id="GO:0045893">
    <property type="term" value="P:positive regulation of DNA-templated transcription"/>
    <property type="evidence" value="ECO:0007669"/>
    <property type="project" value="TreeGrafter"/>
</dbReference>
<keyword evidence="5" id="KW-0804">Transcription</keyword>
<dbReference type="Proteomes" id="UP000238916">
    <property type="component" value="Unassembled WGS sequence"/>
</dbReference>
<reference evidence="8" key="1">
    <citation type="submission" date="2018-02" db="EMBL/GenBank/DDBJ databases">
        <authorList>
            <person name="Hausmann B."/>
        </authorList>
    </citation>
    <scope>NUCLEOTIDE SEQUENCE [LARGE SCALE GENOMIC DNA]</scope>
    <source>
        <strain evidence="8">Peat soil MAG SbF1</strain>
    </source>
</reference>
<keyword evidence="4" id="KW-0010">Activator</keyword>
<name>A0A2U3LM11_9FIRM</name>
<dbReference type="GO" id="GO:0006950">
    <property type="term" value="P:response to stress"/>
    <property type="evidence" value="ECO:0007669"/>
    <property type="project" value="TreeGrafter"/>
</dbReference>
<evidence type="ECO:0000256" key="1">
    <source>
        <dbReference type="ARBA" id="ARBA00023015"/>
    </source>
</evidence>
<dbReference type="InterPro" id="IPR016177">
    <property type="entry name" value="DNA-bd_dom_sf"/>
</dbReference>
<evidence type="ECO:0000256" key="4">
    <source>
        <dbReference type="ARBA" id="ARBA00023159"/>
    </source>
</evidence>
<evidence type="ECO:0000313" key="8">
    <source>
        <dbReference type="Proteomes" id="UP000238916"/>
    </source>
</evidence>
<evidence type="ECO:0000313" key="7">
    <source>
        <dbReference type="EMBL" id="SPF52884.1"/>
    </source>
</evidence>
<dbReference type="InterPro" id="IPR001471">
    <property type="entry name" value="AP2/ERF_dom"/>
</dbReference>
<evidence type="ECO:0000256" key="5">
    <source>
        <dbReference type="ARBA" id="ARBA00023163"/>
    </source>
</evidence>
<dbReference type="SMART" id="SM00380">
    <property type="entry name" value="AP2"/>
    <property type="match status" value="1"/>
</dbReference>
<keyword evidence="3" id="KW-0238">DNA-binding</keyword>
<evidence type="ECO:0000259" key="6">
    <source>
        <dbReference type="PROSITE" id="PS51032"/>
    </source>
</evidence>
<protein>
    <submittedName>
        <fullName evidence="7">Pathogenesis-related transcriptional factor and ERF protein</fullName>
    </submittedName>
</protein>